<sequence length="472" mass="55121">MPRKKQIKTVAKCANPPNQLENLNQQANMIDSAAFEQKLDDQRRTFEDKLDEQSRKIEESNAQNLATLETKFESKLEANLKQIVQIVNSIKLNSHQEIPLNSGYVPELEHLSTVEEQNGGNSQVRNISNPIQEAESSSKQLDPRIENLRNKKVTPSEMFSGTNFQDFRRNAIVPLLESDISELEKRQILKRWTMEGTVCHEYYDLANRKFDSGNFVQCVQKLDYVYTDISSQGCNLVQQILNKRDPFQHRILSYWVEFRTLLTLLDMPNSENRLKFERLRQFSKRLPHESQSLVTQYINEYYDDFDSIVIKLGQYISKVANGIEDGIYIPENTETRVVASSMTKDDGKFMRQTSPSFSPNRKPLKHVQIQNKDRTTPPKNDGRCMCAENHICLAYCPIYINLDVKGRQRMVRLLHRRQNCLRSGHTSEKCSSRYSCKKCIKLIIRHYIIKRQPPQRQYLLSTIIYQRESKKE</sequence>
<evidence type="ECO:0000256" key="1">
    <source>
        <dbReference type="SAM" id="Coils"/>
    </source>
</evidence>
<dbReference type="EMBL" id="CAJFCJ010000026">
    <property type="protein sequence ID" value="CAD5125434.1"/>
    <property type="molecule type" value="Genomic_DNA"/>
</dbReference>
<feature type="coiled-coil region" evidence="1">
    <location>
        <begin position="36"/>
        <end position="63"/>
    </location>
</feature>
<keyword evidence="3" id="KW-1185">Reference proteome</keyword>
<dbReference type="OrthoDB" id="10071960at2759"/>
<evidence type="ECO:0000313" key="2">
    <source>
        <dbReference type="EMBL" id="CAD5125434.1"/>
    </source>
</evidence>
<name>A0A7I8WBC9_9ANNE</name>
<accession>A0A7I8WBC9</accession>
<reference evidence="2 3" key="1">
    <citation type="submission" date="2020-08" db="EMBL/GenBank/DDBJ databases">
        <authorList>
            <person name="Hejnol A."/>
        </authorList>
    </citation>
    <scope>NUCLEOTIDE SEQUENCE [LARGE SCALE GENOMIC DNA]</scope>
</reference>
<proteinExistence type="predicted"/>
<dbReference type="AlphaFoldDB" id="A0A7I8WBC9"/>
<comment type="caution">
    <text evidence="2">The sequence shown here is derived from an EMBL/GenBank/DDBJ whole genome shotgun (WGS) entry which is preliminary data.</text>
</comment>
<evidence type="ECO:0000313" key="3">
    <source>
        <dbReference type="Proteomes" id="UP000549394"/>
    </source>
</evidence>
<dbReference type="Proteomes" id="UP000549394">
    <property type="component" value="Unassembled WGS sequence"/>
</dbReference>
<gene>
    <name evidence="2" type="ORF">DGYR_LOCUS12810</name>
</gene>
<protein>
    <submittedName>
        <fullName evidence="2">Uncharacterized protein</fullName>
    </submittedName>
</protein>
<keyword evidence="1" id="KW-0175">Coiled coil</keyword>
<organism evidence="2 3">
    <name type="scientific">Dimorphilus gyrociliatus</name>
    <dbReference type="NCBI Taxonomy" id="2664684"/>
    <lineage>
        <taxon>Eukaryota</taxon>
        <taxon>Metazoa</taxon>
        <taxon>Spiralia</taxon>
        <taxon>Lophotrochozoa</taxon>
        <taxon>Annelida</taxon>
        <taxon>Polychaeta</taxon>
        <taxon>Polychaeta incertae sedis</taxon>
        <taxon>Dinophilidae</taxon>
        <taxon>Dimorphilus</taxon>
    </lineage>
</organism>